<keyword evidence="2" id="KW-0722">Serine protease inhibitor</keyword>
<evidence type="ECO:0000256" key="2">
    <source>
        <dbReference type="ARBA" id="ARBA00022900"/>
    </source>
</evidence>
<dbReference type="PRINTS" id="PR00759">
    <property type="entry name" value="BASICPTASE"/>
</dbReference>
<dbReference type="SUPFAM" id="SSF57362">
    <property type="entry name" value="BPTI-like"/>
    <property type="match status" value="1"/>
</dbReference>
<dbReference type="GO" id="GO:0030154">
    <property type="term" value="P:cell differentiation"/>
    <property type="evidence" value="ECO:0007669"/>
    <property type="project" value="TreeGrafter"/>
</dbReference>
<dbReference type="InterPro" id="IPR036058">
    <property type="entry name" value="Kazal_dom_sf"/>
</dbReference>
<feature type="chain" id="PRO_5029534550" evidence="4">
    <location>
        <begin position="21"/>
        <end position="560"/>
    </location>
</feature>
<dbReference type="SUPFAM" id="SSF100895">
    <property type="entry name" value="Kazal-type serine protease inhibitors"/>
    <property type="match status" value="3"/>
</dbReference>
<evidence type="ECO:0000313" key="9">
    <source>
        <dbReference type="Proteomes" id="UP000594262"/>
    </source>
</evidence>
<evidence type="ECO:0000259" key="5">
    <source>
        <dbReference type="PROSITE" id="PS50279"/>
    </source>
</evidence>
<dbReference type="PANTHER" id="PTHR10913">
    <property type="entry name" value="FOLLISTATIN-RELATED"/>
    <property type="match status" value="1"/>
</dbReference>
<dbReference type="GeneID" id="136802188"/>
<feature type="domain" description="Kazal-like" evidence="7">
    <location>
        <begin position="425"/>
        <end position="472"/>
    </location>
</feature>
<dbReference type="PROSITE" id="PS00280">
    <property type="entry name" value="BPTI_KUNITZ_1"/>
    <property type="match status" value="1"/>
</dbReference>
<protein>
    <submittedName>
        <fullName evidence="8">Uncharacterized protein</fullName>
    </submittedName>
</protein>
<evidence type="ECO:0000256" key="1">
    <source>
        <dbReference type="ARBA" id="ARBA00022690"/>
    </source>
</evidence>
<keyword evidence="1" id="KW-0646">Protease inhibitor</keyword>
<dbReference type="SMART" id="SM00280">
    <property type="entry name" value="KAZAL"/>
    <property type="match status" value="3"/>
</dbReference>
<dbReference type="Pfam" id="PF07648">
    <property type="entry name" value="Kazal_2"/>
    <property type="match status" value="1"/>
</dbReference>
<dbReference type="InterPro" id="IPR002223">
    <property type="entry name" value="Kunitz_BPTI"/>
</dbReference>
<proteinExistence type="predicted"/>
<organism evidence="8 9">
    <name type="scientific">Clytia hemisphaerica</name>
    <dbReference type="NCBI Taxonomy" id="252671"/>
    <lineage>
        <taxon>Eukaryota</taxon>
        <taxon>Metazoa</taxon>
        <taxon>Cnidaria</taxon>
        <taxon>Hydrozoa</taxon>
        <taxon>Hydroidolina</taxon>
        <taxon>Leptothecata</taxon>
        <taxon>Obeliida</taxon>
        <taxon>Clytiidae</taxon>
        <taxon>Clytia</taxon>
    </lineage>
</organism>
<evidence type="ECO:0000313" key="8">
    <source>
        <dbReference type="EnsemblMetazoa" id="CLYHEMP020666.1"/>
    </source>
</evidence>
<name>A0A7M5XCW8_9CNID</name>
<dbReference type="Pfam" id="PF00014">
    <property type="entry name" value="Kunitz_BPTI"/>
    <property type="match status" value="1"/>
</dbReference>
<evidence type="ECO:0000259" key="6">
    <source>
        <dbReference type="PROSITE" id="PS50835"/>
    </source>
</evidence>
<dbReference type="InterPro" id="IPR002350">
    <property type="entry name" value="Kazal_dom"/>
</dbReference>
<dbReference type="InterPro" id="IPR007110">
    <property type="entry name" value="Ig-like_dom"/>
</dbReference>
<dbReference type="PROSITE" id="PS50835">
    <property type="entry name" value="IG_LIKE"/>
    <property type="match status" value="1"/>
</dbReference>
<keyword evidence="9" id="KW-1185">Reference proteome</keyword>
<dbReference type="Proteomes" id="UP000594262">
    <property type="component" value="Unplaced"/>
</dbReference>
<evidence type="ECO:0000259" key="7">
    <source>
        <dbReference type="PROSITE" id="PS51465"/>
    </source>
</evidence>
<dbReference type="Gene3D" id="3.30.60.30">
    <property type="match status" value="3"/>
</dbReference>
<feature type="signal peptide" evidence="4">
    <location>
        <begin position="1"/>
        <end position="20"/>
    </location>
</feature>
<dbReference type="PANTHER" id="PTHR10913:SF45">
    <property type="entry name" value="FOLLISTATIN, ISOFORM A-RELATED"/>
    <property type="match status" value="1"/>
</dbReference>
<feature type="domain" description="BPTI/Kunitz inhibitor" evidence="5">
    <location>
        <begin position="325"/>
        <end position="383"/>
    </location>
</feature>
<evidence type="ECO:0000256" key="3">
    <source>
        <dbReference type="ARBA" id="ARBA00023157"/>
    </source>
</evidence>
<sequence>MLAAIFFLLIATSMYQKADSQVCKKFPKVSNRHPSCFKRPTCVRDGECTAKEKCCENECGVLECQKISFEWSALEKCPSTTNRISKEDCPKIKTKFCYLNNCNRCCTHFSSCNPQPLILTDVAKCKKQICSTHRCNHQGEQCFIDKDSLKPYCKCSDSCPLEVNTICVESIDRRKKTFINRCMMEREACDRKITYKVLYERKCDPDPKAVKPYMKPYTKQNTEQYVPGSLVMVTCYADTRGRNLRWIQKRDDGTEILISQPENEGELQKVTKDGITKTVLQLMIRQLGHGGYGEYVCRQSFKGDDHQTIFRILPPNNSIFDKESCYVASSRGVDPEKGFATCRGNFTNFYYNDKEKECQKFFYNGCGGNENNFQTKKDCEMRCKGLSYKSPKKQPIHYGNQCGNEVCQYFSECKQSTFTNQKKCVCNDVCSLFPNPVCGSDGRSYMSLCILKSIACRYRKPIYAIHRGLCGSSSLKTTPKPKIKSLCDIVRCPPYATCHIDKTSNAPQCICSRRCSLKYDVICATNMKEYFNQCFMELDSCHSNMKFEVFKKGLCPFKKT</sequence>
<dbReference type="OrthoDB" id="196393at2759"/>
<dbReference type="Pfam" id="PF21287">
    <property type="entry name" value="Kazal_CFAI"/>
    <property type="match status" value="1"/>
</dbReference>
<dbReference type="InterPro" id="IPR020901">
    <property type="entry name" value="Prtase_inh_Kunz-CS"/>
</dbReference>
<dbReference type="InterPro" id="IPR036880">
    <property type="entry name" value="Kunitz_BPTI_sf"/>
</dbReference>
<dbReference type="PROSITE" id="PS51465">
    <property type="entry name" value="KAZAL_2"/>
    <property type="match status" value="2"/>
</dbReference>
<dbReference type="GO" id="GO:0005576">
    <property type="term" value="C:extracellular region"/>
    <property type="evidence" value="ECO:0007669"/>
    <property type="project" value="TreeGrafter"/>
</dbReference>
<reference evidence="8" key="1">
    <citation type="submission" date="2021-01" db="UniProtKB">
        <authorList>
            <consortium name="EnsemblMetazoa"/>
        </authorList>
    </citation>
    <scope>IDENTIFICATION</scope>
</reference>
<dbReference type="GO" id="GO:0004867">
    <property type="term" value="F:serine-type endopeptidase inhibitor activity"/>
    <property type="evidence" value="ECO:0007669"/>
    <property type="project" value="UniProtKB-KW"/>
</dbReference>
<dbReference type="InterPro" id="IPR048719">
    <property type="entry name" value="CFAI_KAZAL"/>
</dbReference>
<dbReference type="InterPro" id="IPR050653">
    <property type="entry name" value="Prot_Inhib_GrowthFact_Antg"/>
</dbReference>
<keyword evidence="4" id="KW-0732">Signal</keyword>
<keyword evidence="3" id="KW-1015">Disulfide bond</keyword>
<dbReference type="AlphaFoldDB" id="A0A7M5XCW8"/>
<accession>A0A7M5XCW8</accession>
<dbReference type="PROSITE" id="PS50279">
    <property type="entry name" value="BPTI_KUNITZ_2"/>
    <property type="match status" value="1"/>
</dbReference>
<feature type="domain" description="Kazal-like" evidence="7">
    <location>
        <begin position="510"/>
        <end position="557"/>
    </location>
</feature>
<dbReference type="RefSeq" id="XP_066915006.1">
    <property type="nucleotide sequence ID" value="XM_067058905.1"/>
</dbReference>
<dbReference type="CDD" id="cd00109">
    <property type="entry name" value="Kunitz-type"/>
    <property type="match status" value="1"/>
</dbReference>
<dbReference type="EnsemblMetazoa" id="CLYHEMT020666.1">
    <property type="protein sequence ID" value="CLYHEMP020666.1"/>
    <property type="gene ID" value="CLYHEMG020666"/>
</dbReference>
<evidence type="ECO:0000256" key="4">
    <source>
        <dbReference type="SAM" id="SignalP"/>
    </source>
</evidence>
<feature type="domain" description="Ig-like" evidence="6">
    <location>
        <begin position="212"/>
        <end position="298"/>
    </location>
</feature>
<dbReference type="Gene3D" id="4.10.410.10">
    <property type="entry name" value="Pancreatic trypsin inhibitor Kunitz domain"/>
    <property type="match status" value="1"/>
</dbReference>
<dbReference type="SMART" id="SM00131">
    <property type="entry name" value="KU"/>
    <property type="match status" value="1"/>
</dbReference>
<dbReference type="CDD" id="cd00104">
    <property type="entry name" value="KAZAL_FS"/>
    <property type="match status" value="1"/>
</dbReference>